<proteinExistence type="predicted"/>
<dbReference type="EMBL" id="OX465081">
    <property type="protein sequence ID" value="CAI9283527.1"/>
    <property type="molecule type" value="Genomic_DNA"/>
</dbReference>
<evidence type="ECO:0000313" key="3">
    <source>
        <dbReference type="EMBL" id="CAI9283527.1"/>
    </source>
</evidence>
<dbReference type="Gene3D" id="3.40.630.30">
    <property type="match status" value="1"/>
</dbReference>
<keyword evidence="4" id="KW-1185">Reference proteome</keyword>
<dbReference type="GO" id="GO:0005737">
    <property type="term" value="C:cytoplasm"/>
    <property type="evidence" value="ECO:0007669"/>
    <property type="project" value="TreeGrafter"/>
</dbReference>
<accession>A0AA36E610</accession>
<name>A0AA36E610_LACSI</name>
<sequence>MNEFSYNYINTKQPSYEFSYNLQGNFSLPFRSPLQPLITHHPRKLSFAAVSSSSGYAISDQELESRGFIFCRTINDLNLDHLNSVFVVVGFPKRDTNKIKVALEHTDSLLWVEYEKMKRPVMFVRATDDDIFNAIIWDMVVDPNF</sequence>
<dbReference type="Proteomes" id="UP001177003">
    <property type="component" value="Chromosome 5"/>
</dbReference>
<keyword evidence="1" id="KW-0808">Transferase</keyword>
<evidence type="ECO:0000313" key="4">
    <source>
        <dbReference type="Proteomes" id="UP001177003"/>
    </source>
</evidence>
<dbReference type="GO" id="GO:0008080">
    <property type="term" value="F:N-acetyltransferase activity"/>
    <property type="evidence" value="ECO:0007669"/>
    <property type="project" value="InterPro"/>
</dbReference>
<evidence type="ECO:0000256" key="1">
    <source>
        <dbReference type="ARBA" id="ARBA00022679"/>
    </source>
</evidence>
<dbReference type="AlphaFoldDB" id="A0AA36E610"/>
<dbReference type="PANTHER" id="PTHR43626:SF1">
    <property type="entry name" value="GCN5-RELATED N-ACETYLTRANSFERASE 1, CHLOROPLASTIC"/>
    <property type="match status" value="1"/>
</dbReference>
<organism evidence="3 4">
    <name type="scientific">Lactuca saligna</name>
    <name type="common">Willowleaf lettuce</name>
    <dbReference type="NCBI Taxonomy" id="75948"/>
    <lineage>
        <taxon>Eukaryota</taxon>
        <taxon>Viridiplantae</taxon>
        <taxon>Streptophyta</taxon>
        <taxon>Embryophyta</taxon>
        <taxon>Tracheophyta</taxon>
        <taxon>Spermatophyta</taxon>
        <taxon>Magnoliopsida</taxon>
        <taxon>eudicotyledons</taxon>
        <taxon>Gunneridae</taxon>
        <taxon>Pentapetalae</taxon>
        <taxon>asterids</taxon>
        <taxon>campanulids</taxon>
        <taxon>Asterales</taxon>
        <taxon>Asteraceae</taxon>
        <taxon>Cichorioideae</taxon>
        <taxon>Cichorieae</taxon>
        <taxon>Lactucinae</taxon>
        <taxon>Lactuca</taxon>
    </lineage>
</organism>
<evidence type="ECO:0000256" key="2">
    <source>
        <dbReference type="ARBA" id="ARBA00023315"/>
    </source>
</evidence>
<reference evidence="3" key="1">
    <citation type="submission" date="2023-04" db="EMBL/GenBank/DDBJ databases">
        <authorList>
            <person name="Vijverberg K."/>
            <person name="Xiong W."/>
            <person name="Schranz E."/>
        </authorList>
    </citation>
    <scope>NUCLEOTIDE SEQUENCE</scope>
</reference>
<dbReference type="PANTHER" id="PTHR43626">
    <property type="entry name" value="ACYL-COA N-ACYLTRANSFERASE"/>
    <property type="match status" value="1"/>
</dbReference>
<protein>
    <submittedName>
        <fullName evidence="3">Uncharacterized protein</fullName>
    </submittedName>
</protein>
<dbReference type="InterPro" id="IPR045039">
    <property type="entry name" value="NSI-like"/>
</dbReference>
<keyword evidence="2" id="KW-0012">Acyltransferase</keyword>
<gene>
    <name evidence="3" type="ORF">LSALG_LOCUS23120</name>
</gene>